<comment type="caution">
    <text evidence="1">The sequence shown here is derived from an EMBL/GenBank/DDBJ whole genome shotgun (WGS) entry which is preliminary data.</text>
</comment>
<dbReference type="Proteomes" id="UP000601435">
    <property type="component" value="Unassembled WGS sequence"/>
</dbReference>
<proteinExistence type="predicted"/>
<gene>
    <name evidence="1" type="ORF">SNEC2469_LOCUS25788</name>
</gene>
<dbReference type="AlphaFoldDB" id="A0A812ZZD3"/>
<sequence>MSDNTRIQKLEEQMSLIQKAIEGKEGSGVCIPPPSHLRDESDFNHLILGGWDRDTRRALIEEEVQLFIQNFKLGDITARSYVVGKRAWTAHLVLKPLPDRDARSRFFDMLPFVNKKMQLRNGNALWISPSKPFAVREKGKLLRAGFDRLLRAAGLTSEDETVEIDWNMAVVWIQGGRVMALDAGSLLAESGQRVIAVRFAGQSLRLHGDCHFNLSVLAGKLGGVDMGELEAKLRSS</sequence>
<evidence type="ECO:0000313" key="2">
    <source>
        <dbReference type="Proteomes" id="UP000601435"/>
    </source>
</evidence>
<organism evidence="1 2">
    <name type="scientific">Symbiodinium necroappetens</name>
    <dbReference type="NCBI Taxonomy" id="1628268"/>
    <lineage>
        <taxon>Eukaryota</taxon>
        <taxon>Sar</taxon>
        <taxon>Alveolata</taxon>
        <taxon>Dinophyceae</taxon>
        <taxon>Suessiales</taxon>
        <taxon>Symbiodiniaceae</taxon>
        <taxon>Symbiodinium</taxon>
    </lineage>
</organism>
<dbReference type="EMBL" id="CAJNJA010051300">
    <property type="protein sequence ID" value="CAE7843533.1"/>
    <property type="molecule type" value="Genomic_DNA"/>
</dbReference>
<accession>A0A812ZZD3</accession>
<evidence type="ECO:0000313" key="1">
    <source>
        <dbReference type="EMBL" id="CAE7843533.1"/>
    </source>
</evidence>
<name>A0A812ZZD3_9DINO</name>
<reference evidence="1" key="1">
    <citation type="submission" date="2021-02" db="EMBL/GenBank/DDBJ databases">
        <authorList>
            <person name="Dougan E. K."/>
            <person name="Rhodes N."/>
            <person name="Thang M."/>
            <person name="Chan C."/>
        </authorList>
    </citation>
    <scope>NUCLEOTIDE SEQUENCE</scope>
</reference>
<dbReference type="OrthoDB" id="467312at2759"/>
<protein>
    <submittedName>
        <fullName evidence="1">Uncharacterized protein</fullName>
    </submittedName>
</protein>
<keyword evidence="2" id="KW-1185">Reference proteome</keyword>